<dbReference type="InterPro" id="IPR011009">
    <property type="entry name" value="Kinase-like_dom_sf"/>
</dbReference>
<keyword evidence="3" id="KW-0732">Signal</keyword>
<protein>
    <submittedName>
        <fullName evidence="10">Fibroblast growth factor receptor 4</fullName>
    </submittedName>
</protein>
<organism evidence="10">
    <name type="scientific">Cacopsylla melanoneura</name>
    <dbReference type="NCBI Taxonomy" id="428564"/>
    <lineage>
        <taxon>Eukaryota</taxon>
        <taxon>Metazoa</taxon>
        <taxon>Ecdysozoa</taxon>
        <taxon>Arthropoda</taxon>
        <taxon>Hexapoda</taxon>
        <taxon>Insecta</taxon>
        <taxon>Pterygota</taxon>
        <taxon>Neoptera</taxon>
        <taxon>Paraneoptera</taxon>
        <taxon>Hemiptera</taxon>
        <taxon>Sternorrhyncha</taxon>
        <taxon>Psylloidea</taxon>
        <taxon>Psyllidae</taxon>
        <taxon>Psyllinae</taxon>
        <taxon>Cacopsylla</taxon>
    </lineage>
</organism>
<dbReference type="GO" id="GO:0007169">
    <property type="term" value="P:cell surface receptor protein tyrosine kinase signaling pathway"/>
    <property type="evidence" value="ECO:0007669"/>
    <property type="project" value="TreeGrafter"/>
</dbReference>
<proteinExistence type="predicted"/>
<evidence type="ECO:0000259" key="9">
    <source>
        <dbReference type="PROSITE" id="PS50011"/>
    </source>
</evidence>
<evidence type="ECO:0000256" key="4">
    <source>
        <dbReference type="ARBA" id="ARBA00022741"/>
    </source>
</evidence>
<evidence type="ECO:0000256" key="1">
    <source>
        <dbReference type="ARBA" id="ARBA00004370"/>
    </source>
</evidence>
<evidence type="ECO:0000256" key="6">
    <source>
        <dbReference type="ARBA" id="ARBA00022989"/>
    </source>
</evidence>
<keyword evidence="6" id="KW-1133">Transmembrane helix</keyword>
<reference evidence="10" key="1">
    <citation type="submission" date="2021-05" db="EMBL/GenBank/DDBJ databases">
        <authorList>
            <person name="Alioto T."/>
            <person name="Alioto T."/>
            <person name="Gomez Garrido J."/>
        </authorList>
    </citation>
    <scope>NUCLEOTIDE SEQUENCE</scope>
</reference>
<keyword evidence="2" id="KW-0812">Transmembrane</keyword>
<dbReference type="SUPFAM" id="SSF56112">
    <property type="entry name" value="Protein kinase-like (PK-like)"/>
    <property type="match status" value="1"/>
</dbReference>
<evidence type="ECO:0000256" key="2">
    <source>
        <dbReference type="ARBA" id="ARBA00022692"/>
    </source>
</evidence>
<keyword evidence="8 10" id="KW-0675">Receptor</keyword>
<dbReference type="GO" id="GO:0043235">
    <property type="term" value="C:receptor complex"/>
    <property type="evidence" value="ECO:0007669"/>
    <property type="project" value="TreeGrafter"/>
</dbReference>
<dbReference type="AlphaFoldDB" id="A0A8D8SX82"/>
<dbReference type="FunFam" id="1.10.510.10:FF:001927">
    <property type="entry name" value="Receptor protein-tyrosine kinase"/>
    <property type="match status" value="1"/>
</dbReference>
<dbReference type="InterPro" id="IPR050122">
    <property type="entry name" value="RTK"/>
</dbReference>
<dbReference type="EMBL" id="HBUF01242747">
    <property type="protein sequence ID" value="CAG6677529.1"/>
    <property type="molecule type" value="Transcribed_RNA"/>
</dbReference>
<accession>A0A8D8SX82</accession>
<dbReference type="InterPro" id="IPR000719">
    <property type="entry name" value="Prot_kinase_dom"/>
</dbReference>
<dbReference type="Gene3D" id="1.10.510.10">
    <property type="entry name" value="Transferase(Phosphotransferase) domain 1"/>
    <property type="match status" value="1"/>
</dbReference>
<comment type="subcellular location">
    <subcellularLocation>
        <location evidence="1">Membrane</location>
    </subcellularLocation>
</comment>
<dbReference type="GO" id="GO:0004714">
    <property type="term" value="F:transmembrane receptor protein tyrosine kinase activity"/>
    <property type="evidence" value="ECO:0007669"/>
    <property type="project" value="TreeGrafter"/>
</dbReference>
<feature type="domain" description="Protein kinase" evidence="9">
    <location>
        <begin position="1"/>
        <end position="136"/>
    </location>
</feature>
<keyword evidence="7" id="KW-0472">Membrane</keyword>
<sequence>MAARNVLVGDNRVMKIADFGLARDVTVRDYYRKTTDGIVPIKWMAPEALFDNLYTYQSDVWSYGILLYEIMTLGEPPYPSVSNMETFCELLRTGYTMDKPPHCSEEVYGIMRDCWRYVATERPLFNELVAKLDIIMPDATVIINTLYLGQEYLSNKSNPLNNTPSSKTAILEQ</sequence>
<name>A0A8D8SX82_9HEMI</name>
<dbReference type="Pfam" id="PF07714">
    <property type="entry name" value="PK_Tyr_Ser-Thr"/>
    <property type="match status" value="1"/>
</dbReference>
<dbReference type="GO" id="GO:0005524">
    <property type="term" value="F:ATP binding"/>
    <property type="evidence" value="ECO:0007669"/>
    <property type="project" value="UniProtKB-KW"/>
</dbReference>
<keyword evidence="4" id="KW-0547">Nucleotide-binding</keyword>
<evidence type="ECO:0000313" key="10">
    <source>
        <dbReference type="EMBL" id="CAG6677529.1"/>
    </source>
</evidence>
<evidence type="ECO:0000256" key="8">
    <source>
        <dbReference type="ARBA" id="ARBA00023170"/>
    </source>
</evidence>
<dbReference type="PROSITE" id="PS50011">
    <property type="entry name" value="PROTEIN_KINASE_DOM"/>
    <property type="match status" value="1"/>
</dbReference>
<dbReference type="PANTHER" id="PTHR24416">
    <property type="entry name" value="TYROSINE-PROTEIN KINASE RECEPTOR"/>
    <property type="match status" value="1"/>
</dbReference>
<dbReference type="PRINTS" id="PR00109">
    <property type="entry name" value="TYRKINASE"/>
</dbReference>
<evidence type="ECO:0000256" key="3">
    <source>
        <dbReference type="ARBA" id="ARBA00022729"/>
    </source>
</evidence>
<evidence type="ECO:0000256" key="5">
    <source>
        <dbReference type="ARBA" id="ARBA00022840"/>
    </source>
</evidence>
<dbReference type="PANTHER" id="PTHR24416:SF550">
    <property type="entry name" value="FIBROBLAST GROWTH FACTOR RECEPTOR HOMOLOG 1-RELATED"/>
    <property type="match status" value="1"/>
</dbReference>
<evidence type="ECO:0000256" key="7">
    <source>
        <dbReference type="ARBA" id="ARBA00023136"/>
    </source>
</evidence>
<keyword evidence="5" id="KW-0067">ATP-binding</keyword>
<dbReference type="InterPro" id="IPR001245">
    <property type="entry name" value="Ser-Thr/Tyr_kinase_cat_dom"/>
</dbReference>
<dbReference type="GO" id="GO:0005886">
    <property type="term" value="C:plasma membrane"/>
    <property type="evidence" value="ECO:0007669"/>
    <property type="project" value="TreeGrafter"/>
</dbReference>